<organism evidence="6">
    <name type="scientific">Absidia glauca</name>
    <name type="common">Pin mould</name>
    <dbReference type="NCBI Taxonomy" id="4829"/>
    <lineage>
        <taxon>Eukaryota</taxon>
        <taxon>Fungi</taxon>
        <taxon>Fungi incertae sedis</taxon>
        <taxon>Mucoromycota</taxon>
        <taxon>Mucoromycotina</taxon>
        <taxon>Mucoromycetes</taxon>
        <taxon>Mucorales</taxon>
        <taxon>Cunninghamellaceae</taxon>
        <taxon>Absidia</taxon>
    </lineage>
</organism>
<keyword evidence="7" id="KW-1185">Reference proteome</keyword>
<feature type="compositionally biased region" description="Polar residues" evidence="4">
    <location>
        <begin position="97"/>
        <end position="106"/>
    </location>
</feature>
<dbReference type="GO" id="GO:0001578">
    <property type="term" value="P:microtubule bundle formation"/>
    <property type="evidence" value="ECO:0007669"/>
    <property type="project" value="TreeGrafter"/>
</dbReference>
<feature type="coiled-coil region" evidence="3">
    <location>
        <begin position="846"/>
        <end position="898"/>
    </location>
</feature>
<reference evidence="6" key="1">
    <citation type="submission" date="2016-04" db="EMBL/GenBank/DDBJ databases">
        <authorList>
            <person name="Evans L.H."/>
            <person name="Alamgir A."/>
            <person name="Owens N."/>
            <person name="Weber N.D."/>
            <person name="Virtaneva K."/>
            <person name="Barbian K."/>
            <person name="Babar A."/>
            <person name="Rosenke K."/>
        </authorList>
    </citation>
    <scope>NUCLEOTIDE SEQUENCE [LARGE SCALE GENOMIC DNA]</scope>
    <source>
        <strain evidence="6">CBS 101.48</strain>
    </source>
</reference>
<dbReference type="Proteomes" id="UP000078561">
    <property type="component" value="Unassembled WGS sequence"/>
</dbReference>
<dbReference type="GO" id="GO:0097431">
    <property type="term" value="C:mitotic spindle pole"/>
    <property type="evidence" value="ECO:0007669"/>
    <property type="project" value="TreeGrafter"/>
</dbReference>
<dbReference type="InterPro" id="IPR012943">
    <property type="entry name" value="Cnn_1N"/>
</dbReference>
<dbReference type="PANTHER" id="PTHR46930:SF1">
    <property type="entry name" value="CDK5 REGULATORY SUBUNIT-ASSOCIATED PROTEIN 2"/>
    <property type="match status" value="1"/>
</dbReference>
<feature type="region of interest" description="Disordered" evidence="4">
    <location>
        <begin position="32"/>
        <end position="54"/>
    </location>
</feature>
<dbReference type="GO" id="GO:0043015">
    <property type="term" value="F:gamma-tubulin binding"/>
    <property type="evidence" value="ECO:0007669"/>
    <property type="project" value="TreeGrafter"/>
</dbReference>
<feature type="region of interest" description="Disordered" evidence="4">
    <location>
        <begin position="71"/>
        <end position="115"/>
    </location>
</feature>
<keyword evidence="3" id="KW-0175">Coiled coil</keyword>
<dbReference type="InterPro" id="IPR042791">
    <property type="entry name" value="CDK5RAP2"/>
</dbReference>
<feature type="domain" description="Centrosomin N-terminal motif 1" evidence="5">
    <location>
        <begin position="187"/>
        <end position="259"/>
    </location>
</feature>
<dbReference type="GO" id="GO:0035371">
    <property type="term" value="C:microtubule plus-end"/>
    <property type="evidence" value="ECO:0007669"/>
    <property type="project" value="TreeGrafter"/>
</dbReference>
<evidence type="ECO:0000259" key="5">
    <source>
        <dbReference type="Pfam" id="PF07989"/>
    </source>
</evidence>
<dbReference type="Pfam" id="PF07989">
    <property type="entry name" value="Cnn_1N"/>
    <property type="match status" value="1"/>
</dbReference>
<keyword evidence="2" id="KW-0963">Cytoplasm</keyword>
<proteinExistence type="predicted"/>
<evidence type="ECO:0000256" key="4">
    <source>
        <dbReference type="SAM" id="MobiDB-lite"/>
    </source>
</evidence>
<evidence type="ECO:0000313" key="6">
    <source>
        <dbReference type="EMBL" id="SAM03041.1"/>
    </source>
</evidence>
<feature type="compositionally biased region" description="Low complexity" evidence="4">
    <location>
        <begin position="83"/>
        <end position="96"/>
    </location>
</feature>
<dbReference type="GO" id="GO:0005737">
    <property type="term" value="C:cytoplasm"/>
    <property type="evidence" value="ECO:0007669"/>
    <property type="project" value="UniProtKB-SubCell"/>
</dbReference>
<dbReference type="AlphaFoldDB" id="A0A163JTM4"/>
<dbReference type="InParanoid" id="A0A163JTM4"/>
<gene>
    <name evidence="6" type="primary">ABSGL_08858.1 scaffold 10450</name>
</gene>
<feature type="coiled-coil region" evidence="3">
    <location>
        <begin position="771"/>
        <end position="805"/>
    </location>
</feature>
<evidence type="ECO:0000256" key="3">
    <source>
        <dbReference type="SAM" id="Coils"/>
    </source>
</evidence>
<dbReference type="EMBL" id="LT554031">
    <property type="protein sequence ID" value="SAM03041.1"/>
    <property type="molecule type" value="Genomic_DNA"/>
</dbReference>
<dbReference type="GO" id="GO:0000132">
    <property type="term" value="P:establishment of mitotic spindle orientation"/>
    <property type="evidence" value="ECO:0007669"/>
    <property type="project" value="TreeGrafter"/>
</dbReference>
<feature type="compositionally biased region" description="Low complexity" evidence="4">
    <location>
        <begin position="365"/>
        <end position="377"/>
    </location>
</feature>
<dbReference type="GO" id="GO:0007059">
    <property type="term" value="P:chromosome segregation"/>
    <property type="evidence" value="ECO:0007669"/>
    <property type="project" value="TreeGrafter"/>
</dbReference>
<sequence>MESAMNAAPGRIIVNESVLSETSFTQISLLEGFNTRSPSPPQQQQDEDVHDDSNNSIENILHTSFSDQAWVTGSPVPLEHSEQQQQQYQSAQQQQQHRSTSFSLTAPSPHLIEGDKNSITPFFNHKFEASFDLMPNFSEHRDEQQIDKNGQAALIDPSNLTTPIVKPASTTGETFASTMNRRSATLTLKDQEKTIDTLKKDNFGLKMKIYFLEKRLDELSPDQNDLAIRENIDLKVNIQTLGQELKKYKNMILELNQAMAMLQQQPCPKSHGMSKEEQMDYDDALASADAYRLENDQLQKLVSEQRMENARLRLFCSQRSGVNHGNTSTTANGNSSVNQSAVMKPAYMSTVPSISYQQQQLQMLSLSPSSSSSSSSPSKEKEMLERYKKSWAQAKHTIHDQNETIRGLQDTIQQQYRAKLPTSLESSANGPDEKWKANYQWHEVEQTLTRTRERNRDLLSQLQTKSDELERAWTEKEELARIVENTRQDLQDKCLEYDEIVLQVDHNNIDRSNRRGDEMEKKKLRHQYDQLEQSYRTLKMDYSDMEEQKYDEQRKCQHLQNLLDQRVHDMELLEDELVKLVSHAESLEKQLQESNHELEQKEEEYTARIQDENNTKIQSYLQQQQQQQENTMLDLEKKFSILMATELEQKEAHYRHLESNMAEAHARAQDDAKQRYEDDLQLLEIKFNQVEQSIRERDVRIASLEGHLEAQTDATDREKQIRQEEIKELEEQLQDALSTIQQQQRTLCQLQQQTSASHIFDTSDEMNLAKQEELEKRIHSLQNHLQEADDRLKRDRQAANQALNDYMKSQHLLQQKLEAIRKRNDILTSLLDQCQNPETKINGKRLDKATRLLTKLNQELHHELEERDRHLELERNRAQRLDELYAQSLQELNRTEQQLARRDNMITRALERIEVSEDKHREQT</sequence>
<feature type="coiled-coil region" evidence="3">
    <location>
        <begin position="231"/>
        <end position="308"/>
    </location>
</feature>
<dbReference type="OMA" id="EMERMRF"/>
<feature type="coiled-coil region" evidence="3">
    <location>
        <begin position="514"/>
        <end position="615"/>
    </location>
</feature>
<name>A0A163JTM4_ABSGL</name>
<dbReference type="GO" id="GO:0005815">
    <property type="term" value="C:microtubule organizing center"/>
    <property type="evidence" value="ECO:0007669"/>
    <property type="project" value="InterPro"/>
</dbReference>
<dbReference type="FunCoup" id="A0A163JTM4">
    <property type="interactions" value="7"/>
</dbReference>
<comment type="subcellular location">
    <subcellularLocation>
        <location evidence="1">Cytoplasm</location>
    </subcellularLocation>
</comment>
<protein>
    <recommendedName>
        <fullName evidence="5">Centrosomin N-terminal motif 1 domain-containing protein</fullName>
    </recommendedName>
</protein>
<evidence type="ECO:0000256" key="1">
    <source>
        <dbReference type="ARBA" id="ARBA00004496"/>
    </source>
</evidence>
<dbReference type="GO" id="GO:0008017">
    <property type="term" value="F:microtubule binding"/>
    <property type="evidence" value="ECO:0007669"/>
    <property type="project" value="TreeGrafter"/>
</dbReference>
<dbReference type="PANTHER" id="PTHR46930">
    <property type="entry name" value="CDK5 REGULATORY SUBUNIT-ASSOCIATED PROTEIN 2"/>
    <property type="match status" value="1"/>
</dbReference>
<dbReference type="GO" id="GO:0090266">
    <property type="term" value="P:regulation of mitotic cell cycle spindle assembly checkpoint"/>
    <property type="evidence" value="ECO:0007669"/>
    <property type="project" value="TreeGrafter"/>
</dbReference>
<dbReference type="STRING" id="4829.A0A163JTM4"/>
<evidence type="ECO:0000256" key="2">
    <source>
        <dbReference type="ARBA" id="ARBA00022490"/>
    </source>
</evidence>
<dbReference type="OrthoDB" id="10255000at2759"/>
<accession>A0A163JTM4</accession>
<evidence type="ECO:0000313" key="7">
    <source>
        <dbReference type="Proteomes" id="UP000078561"/>
    </source>
</evidence>
<feature type="coiled-coil region" evidence="3">
    <location>
        <begin position="647"/>
        <end position="746"/>
    </location>
</feature>
<feature type="region of interest" description="Disordered" evidence="4">
    <location>
        <begin position="365"/>
        <end position="385"/>
    </location>
</feature>